<dbReference type="Pfam" id="PF13242">
    <property type="entry name" value="Hydrolase_like"/>
    <property type="match status" value="1"/>
</dbReference>
<sequence length="512" mass="54632">MSREPRPARERAGTPDYSVVVPTLGRPSLDAFLRSLAETRGPRPRAVVLVDDRPDTPVPLRPSVPGPLAGRLTVPACVGGRGPAAARNTGWRAAPPTEWIVFLDDDVLVGPDWAAELAEDLAAAGPDVGGVQGRLTVPLPGDRRPTDWERGTASLATSRWITADMAYRRDALVETGGFDERFRRAFREDADLALRVADAGFRLERGRRHTRHPVRPPRRFASLRAQAGNADDVLMERLHGPDWYRRADAPRGRIRRHRAVTAAAVAALGLGVLGHRRLAVLAAAGWLAGTAEFAAARISPGPGDRAEVAEMALTSLLIPPAAVAHRLRGRLTHRDVGPWPGRPAAVLLDRDGTLVRDVPYNNDPEKVEPVPGARAALDALRAAGLRVGVVSNQSGVARGLISPEQLAAVNARLEELLGPFDTWAVCPHGDADGCDCRKPAPGLVHRAAADLGLTADRCVVVGDIGADIAAARAAGARGLLVPTEATRPEETLGVRTARDLPEAVRRILEGLR</sequence>
<evidence type="ECO:0000256" key="7">
    <source>
        <dbReference type="ARBA" id="ARBA00031828"/>
    </source>
</evidence>
<comment type="similarity">
    <text evidence="2">Belongs to the GmhB family.</text>
</comment>
<dbReference type="RefSeq" id="WP_179813059.1">
    <property type="nucleotide sequence ID" value="NZ_JACBZD010000001.1"/>
</dbReference>
<dbReference type="NCBIfam" id="TIGR01662">
    <property type="entry name" value="HAD-SF-IIIA"/>
    <property type="match status" value="1"/>
</dbReference>
<dbReference type="GO" id="GO:0005737">
    <property type="term" value="C:cytoplasm"/>
    <property type="evidence" value="ECO:0007669"/>
    <property type="project" value="UniProtKB-SubCell"/>
</dbReference>
<dbReference type="GO" id="GO:0016791">
    <property type="term" value="F:phosphatase activity"/>
    <property type="evidence" value="ECO:0007669"/>
    <property type="project" value="InterPro"/>
</dbReference>
<evidence type="ECO:0000259" key="8">
    <source>
        <dbReference type="Pfam" id="PF00535"/>
    </source>
</evidence>
<reference evidence="9 10" key="1">
    <citation type="submission" date="2020-07" db="EMBL/GenBank/DDBJ databases">
        <title>Sequencing the genomes of 1000 actinobacteria strains.</title>
        <authorList>
            <person name="Klenk H.-P."/>
        </authorList>
    </citation>
    <scope>NUCLEOTIDE SEQUENCE [LARGE SCALE GENOMIC DNA]</scope>
    <source>
        <strain evidence="9 10">DSM 42178</strain>
    </source>
</reference>
<dbReference type="Gene3D" id="3.40.50.1000">
    <property type="entry name" value="HAD superfamily/HAD-like"/>
    <property type="match status" value="1"/>
</dbReference>
<dbReference type="InterPro" id="IPR004446">
    <property type="entry name" value="Heptose_bisP_phosphatase"/>
</dbReference>
<name>A0A852ZNS6_9ACTN</name>
<dbReference type="InterPro" id="IPR006543">
    <property type="entry name" value="Histidinol-phos"/>
</dbReference>
<dbReference type="InterPro" id="IPR036412">
    <property type="entry name" value="HAD-like_sf"/>
</dbReference>
<evidence type="ECO:0000256" key="5">
    <source>
        <dbReference type="ARBA" id="ARBA00022801"/>
    </source>
</evidence>
<dbReference type="Proteomes" id="UP000567795">
    <property type="component" value="Unassembled WGS sequence"/>
</dbReference>
<keyword evidence="3" id="KW-0963">Cytoplasm</keyword>
<dbReference type="InterPro" id="IPR029044">
    <property type="entry name" value="Nucleotide-diphossugar_trans"/>
</dbReference>
<dbReference type="AlphaFoldDB" id="A0A852ZNS6"/>
<dbReference type="NCBIfam" id="TIGR01656">
    <property type="entry name" value="Histidinol-ppas"/>
    <property type="match status" value="1"/>
</dbReference>
<gene>
    <name evidence="9" type="ORF">FHU37_001049</name>
</gene>
<keyword evidence="4" id="KW-0479">Metal-binding</keyword>
<dbReference type="SUPFAM" id="SSF56784">
    <property type="entry name" value="HAD-like"/>
    <property type="match status" value="1"/>
</dbReference>
<dbReference type="PANTHER" id="PTHR42891">
    <property type="entry name" value="D-GLYCERO-BETA-D-MANNO-HEPTOSE-1,7-BISPHOSPHATE 7-PHOSPHATASE"/>
    <property type="match status" value="1"/>
</dbReference>
<dbReference type="SUPFAM" id="SSF53448">
    <property type="entry name" value="Nucleotide-diphospho-sugar transferases"/>
    <property type="match status" value="1"/>
</dbReference>
<evidence type="ECO:0000256" key="6">
    <source>
        <dbReference type="ARBA" id="ARBA00023277"/>
    </source>
</evidence>
<evidence type="ECO:0000313" key="10">
    <source>
        <dbReference type="Proteomes" id="UP000567795"/>
    </source>
</evidence>
<comment type="subcellular location">
    <subcellularLocation>
        <location evidence="1">Cytoplasm</location>
    </subcellularLocation>
</comment>
<evidence type="ECO:0000313" key="9">
    <source>
        <dbReference type="EMBL" id="NYI04106.1"/>
    </source>
</evidence>
<dbReference type="EMBL" id="JACBZD010000001">
    <property type="protein sequence ID" value="NYI04106.1"/>
    <property type="molecule type" value="Genomic_DNA"/>
</dbReference>
<evidence type="ECO:0000256" key="4">
    <source>
        <dbReference type="ARBA" id="ARBA00022723"/>
    </source>
</evidence>
<dbReference type="PANTHER" id="PTHR42891:SF1">
    <property type="entry name" value="D-GLYCERO-BETA-D-MANNO-HEPTOSE-1,7-BISPHOSPHATE 7-PHOSPHATASE"/>
    <property type="match status" value="1"/>
</dbReference>
<dbReference type="Pfam" id="PF00535">
    <property type="entry name" value="Glycos_transf_2"/>
    <property type="match status" value="1"/>
</dbReference>
<keyword evidence="5" id="KW-0378">Hydrolase</keyword>
<dbReference type="Gene3D" id="3.90.550.10">
    <property type="entry name" value="Spore Coat Polysaccharide Biosynthesis Protein SpsA, Chain A"/>
    <property type="match status" value="1"/>
</dbReference>
<keyword evidence="6" id="KW-0119">Carbohydrate metabolism</keyword>
<dbReference type="GO" id="GO:0005975">
    <property type="term" value="P:carbohydrate metabolic process"/>
    <property type="evidence" value="ECO:0007669"/>
    <property type="project" value="InterPro"/>
</dbReference>
<keyword evidence="10" id="KW-1185">Reference proteome</keyword>
<protein>
    <recommendedName>
        <fullName evidence="7">D,D-heptose 1,7-bisphosphate phosphatase</fullName>
    </recommendedName>
</protein>
<comment type="caution">
    <text evidence="9">The sequence shown here is derived from an EMBL/GenBank/DDBJ whole genome shotgun (WGS) entry which is preliminary data.</text>
</comment>
<dbReference type="InterPro" id="IPR023214">
    <property type="entry name" value="HAD_sf"/>
</dbReference>
<dbReference type="InterPro" id="IPR006549">
    <property type="entry name" value="HAD-SF_hydro_IIIA"/>
</dbReference>
<accession>A0A852ZNS6</accession>
<dbReference type="InterPro" id="IPR001173">
    <property type="entry name" value="Glyco_trans_2-like"/>
</dbReference>
<evidence type="ECO:0000256" key="2">
    <source>
        <dbReference type="ARBA" id="ARBA00005628"/>
    </source>
</evidence>
<dbReference type="GO" id="GO:0046872">
    <property type="term" value="F:metal ion binding"/>
    <property type="evidence" value="ECO:0007669"/>
    <property type="project" value="UniProtKB-KW"/>
</dbReference>
<feature type="domain" description="Glycosyltransferase 2-like" evidence="8">
    <location>
        <begin position="18"/>
        <end position="129"/>
    </location>
</feature>
<organism evidence="9 10">
    <name type="scientific">Allostreptomyces psammosilenae</name>
    <dbReference type="NCBI Taxonomy" id="1892865"/>
    <lineage>
        <taxon>Bacteria</taxon>
        <taxon>Bacillati</taxon>
        <taxon>Actinomycetota</taxon>
        <taxon>Actinomycetes</taxon>
        <taxon>Kitasatosporales</taxon>
        <taxon>Streptomycetaceae</taxon>
        <taxon>Allostreptomyces</taxon>
    </lineage>
</organism>
<evidence type="ECO:0000256" key="3">
    <source>
        <dbReference type="ARBA" id="ARBA00022490"/>
    </source>
</evidence>
<evidence type="ECO:0000256" key="1">
    <source>
        <dbReference type="ARBA" id="ARBA00004496"/>
    </source>
</evidence>
<proteinExistence type="inferred from homology"/>